<gene>
    <name evidence="2" type="ORF">Nans01_25030</name>
</gene>
<dbReference type="EMBL" id="BSQG01000003">
    <property type="protein sequence ID" value="GLU48152.1"/>
    <property type="molecule type" value="Genomic_DNA"/>
</dbReference>
<evidence type="ECO:0000313" key="3">
    <source>
        <dbReference type="Proteomes" id="UP001165092"/>
    </source>
</evidence>
<proteinExistence type="predicted"/>
<accession>A0A9W6UIX7</accession>
<protein>
    <submittedName>
        <fullName evidence="2">Uncharacterized protein</fullName>
    </submittedName>
</protein>
<dbReference type="RefSeq" id="WP_285759540.1">
    <property type="nucleotide sequence ID" value="NZ_BSQG01000003.1"/>
</dbReference>
<keyword evidence="3" id="KW-1185">Reference proteome</keyword>
<keyword evidence="1" id="KW-0812">Transmembrane</keyword>
<reference evidence="2" key="1">
    <citation type="submission" date="2023-02" db="EMBL/GenBank/DDBJ databases">
        <title>Nocardiopsis ansamitocini NBRC 112285.</title>
        <authorList>
            <person name="Ichikawa N."/>
            <person name="Sato H."/>
            <person name="Tonouchi N."/>
        </authorList>
    </citation>
    <scope>NUCLEOTIDE SEQUENCE</scope>
    <source>
        <strain evidence="2">NBRC 112285</strain>
    </source>
</reference>
<dbReference type="Proteomes" id="UP001165092">
    <property type="component" value="Unassembled WGS sequence"/>
</dbReference>
<sequence length="94" mass="9893">MAGTVLSHWLPDLLAHRPAIAILPSDTGDLLLIVLGLGETPAAAALVDGLLVFVGAALYTRRTMRDQPYRTGALLYSLSVSLLLGGFFTSDLLG</sequence>
<evidence type="ECO:0000256" key="1">
    <source>
        <dbReference type="SAM" id="Phobius"/>
    </source>
</evidence>
<organism evidence="2 3">
    <name type="scientific">Nocardiopsis ansamitocini</name>
    <dbReference type="NCBI Taxonomy" id="1670832"/>
    <lineage>
        <taxon>Bacteria</taxon>
        <taxon>Bacillati</taxon>
        <taxon>Actinomycetota</taxon>
        <taxon>Actinomycetes</taxon>
        <taxon>Streptosporangiales</taxon>
        <taxon>Nocardiopsidaceae</taxon>
        <taxon>Nocardiopsis</taxon>
    </lineage>
</organism>
<keyword evidence="1" id="KW-1133">Transmembrane helix</keyword>
<keyword evidence="1" id="KW-0472">Membrane</keyword>
<name>A0A9W6UIX7_9ACTN</name>
<comment type="caution">
    <text evidence="2">The sequence shown here is derived from an EMBL/GenBank/DDBJ whole genome shotgun (WGS) entry which is preliminary data.</text>
</comment>
<dbReference type="AlphaFoldDB" id="A0A9W6UIX7"/>
<feature type="transmembrane region" description="Helical" evidence="1">
    <location>
        <begin position="72"/>
        <end position="90"/>
    </location>
</feature>
<feature type="transmembrane region" description="Helical" evidence="1">
    <location>
        <begin position="42"/>
        <end position="60"/>
    </location>
</feature>
<evidence type="ECO:0000313" key="2">
    <source>
        <dbReference type="EMBL" id="GLU48152.1"/>
    </source>
</evidence>